<accession>A0AAE0BJC5</accession>
<keyword evidence="2" id="KW-1185">Reference proteome</keyword>
<dbReference type="AlphaFoldDB" id="A0AAE0BJC5"/>
<protein>
    <submittedName>
        <fullName evidence="1">Uncharacterized protein</fullName>
    </submittedName>
</protein>
<dbReference type="Proteomes" id="UP001190700">
    <property type="component" value="Unassembled WGS sequence"/>
</dbReference>
<dbReference type="EMBL" id="LGRX02034722">
    <property type="protein sequence ID" value="KAK3237030.1"/>
    <property type="molecule type" value="Genomic_DNA"/>
</dbReference>
<reference evidence="1 2" key="1">
    <citation type="journal article" date="2015" name="Genome Biol. Evol.">
        <title>Comparative Genomics of a Bacterivorous Green Alga Reveals Evolutionary Causalities and Consequences of Phago-Mixotrophic Mode of Nutrition.</title>
        <authorList>
            <person name="Burns J.A."/>
            <person name="Paasch A."/>
            <person name="Narechania A."/>
            <person name="Kim E."/>
        </authorList>
    </citation>
    <scope>NUCLEOTIDE SEQUENCE [LARGE SCALE GENOMIC DNA]</scope>
    <source>
        <strain evidence="1 2">PLY_AMNH</strain>
    </source>
</reference>
<comment type="caution">
    <text evidence="1">The sequence shown here is derived from an EMBL/GenBank/DDBJ whole genome shotgun (WGS) entry which is preliminary data.</text>
</comment>
<gene>
    <name evidence="1" type="ORF">CYMTET_52868</name>
</gene>
<sequence length="125" mass="14049">MRLHFTTRNNDLIRRMGRLWNLLDLHAIKLQAKCNRSDHVGGRAFEERGLGRLQVEASMVRVGRGRTSGGVRAESTATLRSGAAAKVPHGLERPVRLRDGFSGVRLARGDPLLRQRTKHNHTRNP</sequence>
<proteinExistence type="predicted"/>
<evidence type="ECO:0000313" key="1">
    <source>
        <dbReference type="EMBL" id="KAK3237030.1"/>
    </source>
</evidence>
<name>A0AAE0BJC5_9CHLO</name>
<organism evidence="1 2">
    <name type="scientific">Cymbomonas tetramitiformis</name>
    <dbReference type="NCBI Taxonomy" id="36881"/>
    <lineage>
        <taxon>Eukaryota</taxon>
        <taxon>Viridiplantae</taxon>
        <taxon>Chlorophyta</taxon>
        <taxon>Pyramimonadophyceae</taxon>
        <taxon>Pyramimonadales</taxon>
        <taxon>Pyramimonadaceae</taxon>
        <taxon>Cymbomonas</taxon>
    </lineage>
</organism>
<evidence type="ECO:0000313" key="2">
    <source>
        <dbReference type="Proteomes" id="UP001190700"/>
    </source>
</evidence>